<evidence type="ECO:0000259" key="9">
    <source>
        <dbReference type="PROSITE" id="PS51049"/>
    </source>
</evidence>
<comment type="subcellular location">
    <subcellularLocation>
        <location evidence="6">Nucleus outer membrane</location>
        <topology evidence="6">Single-pass type IV membrane protein</topology>
    </subcellularLocation>
</comment>
<comment type="caution">
    <text evidence="10">The sequence shown here is derived from an EMBL/GenBank/DDBJ whole genome shotgun (WGS) entry which is preliminary data.</text>
</comment>
<evidence type="ECO:0000256" key="7">
    <source>
        <dbReference type="PROSITE-ProRule" id="PRU00385"/>
    </source>
</evidence>
<sequence>MPCFALFSRTQTFRSRSAVGSASCRSDLDLETARRSSFWCRVLWFALPFQLLLLLLVVLAFLLPLTEEDYCAQSNNFAHSFYPMLSYTNGPPPV</sequence>
<reference evidence="10 11" key="1">
    <citation type="submission" date="2021-06" db="EMBL/GenBank/DDBJ databases">
        <authorList>
            <person name="Palmer J.M."/>
        </authorList>
    </citation>
    <scope>NUCLEOTIDE SEQUENCE [LARGE SCALE GENOMIC DNA]</scope>
    <source>
        <strain evidence="11">if_2019</strain>
        <tissue evidence="10">Muscle</tissue>
    </source>
</reference>
<feature type="topological domain" description="Cytoplasmic" evidence="7">
    <location>
        <begin position="1"/>
        <end position="44"/>
    </location>
</feature>
<gene>
    <name evidence="10" type="primary">SYNE1_5</name>
    <name evidence="10" type="ORF">ILYODFUR_028517</name>
</gene>
<keyword evidence="3 8" id="KW-1133">Transmembrane helix</keyword>
<evidence type="ECO:0000256" key="1">
    <source>
        <dbReference type="ARBA" id="ARBA00008619"/>
    </source>
</evidence>
<dbReference type="Proteomes" id="UP001482620">
    <property type="component" value="Unassembled WGS sequence"/>
</dbReference>
<keyword evidence="11" id="KW-1185">Reference proteome</keyword>
<dbReference type="PANTHER" id="PTHR21524">
    <property type="entry name" value="SPECTRIN REPEAT CONTAINING NUCLEAR ENVELOPE PROTEIN 2"/>
    <property type="match status" value="1"/>
</dbReference>
<evidence type="ECO:0000256" key="4">
    <source>
        <dbReference type="ARBA" id="ARBA00023136"/>
    </source>
</evidence>
<dbReference type="SMART" id="SM01249">
    <property type="entry name" value="KASH"/>
    <property type="match status" value="1"/>
</dbReference>
<evidence type="ECO:0000256" key="6">
    <source>
        <dbReference type="ARBA" id="ARBA00046312"/>
    </source>
</evidence>
<feature type="domain" description="KASH" evidence="9">
    <location>
        <begin position="36"/>
        <end position="94"/>
    </location>
</feature>
<keyword evidence="2 7" id="KW-0812">Transmembrane</keyword>
<dbReference type="PROSITE" id="PS51049">
    <property type="entry name" value="KASH"/>
    <property type="match status" value="1"/>
</dbReference>
<keyword evidence="4 7" id="KW-0472">Membrane</keyword>
<evidence type="ECO:0000256" key="2">
    <source>
        <dbReference type="ARBA" id="ARBA00022692"/>
    </source>
</evidence>
<dbReference type="EMBL" id="JAHRIQ010108174">
    <property type="protein sequence ID" value="MEQ2256864.1"/>
    <property type="molecule type" value="Genomic_DNA"/>
</dbReference>
<dbReference type="InterPro" id="IPR012315">
    <property type="entry name" value="KASH"/>
</dbReference>
<evidence type="ECO:0000256" key="5">
    <source>
        <dbReference type="ARBA" id="ARBA00023242"/>
    </source>
</evidence>
<evidence type="ECO:0000313" key="11">
    <source>
        <dbReference type="Proteomes" id="UP001482620"/>
    </source>
</evidence>
<comment type="similarity">
    <text evidence="1">Belongs to the nesprin family.</text>
</comment>
<dbReference type="Pfam" id="PF10541">
    <property type="entry name" value="KASH"/>
    <property type="match status" value="1"/>
</dbReference>
<name>A0ABV0VHY3_9TELE</name>
<protein>
    <submittedName>
        <fullName evidence="10">Nesprin-1</fullName>
    </submittedName>
</protein>
<organism evidence="10 11">
    <name type="scientific">Ilyodon furcidens</name>
    <name type="common">goldbreast splitfin</name>
    <dbReference type="NCBI Taxonomy" id="33524"/>
    <lineage>
        <taxon>Eukaryota</taxon>
        <taxon>Metazoa</taxon>
        <taxon>Chordata</taxon>
        <taxon>Craniata</taxon>
        <taxon>Vertebrata</taxon>
        <taxon>Euteleostomi</taxon>
        <taxon>Actinopterygii</taxon>
        <taxon>Neopterygii</taxon>
        <taxon>Teleostei</taxon>
        <taxon>Neoteleostei</taxon>
        <taxon>Acanthomorphata</taxon>
        <taxon>Ovalentaria</taxon>
        <taxon>Atherinomorphae</taxon>
        <taxon>Cyprinodontiformes</taxon>
        <taxon>Goodeidae</taxon>
        <taxon>Ilyodon</taxon>
    </lineage>
</organism>
<evidence type="ECO:0000256" key="3">
    <source>
        <dbReference type="ARBA" id="ARBA00022989"/>
    </source>
</evidence>
<evidence type="ECO:0000313" key="10">
    <source>
        <dbReference type="EMBL" id="MEQ2256864.1"/>
    </source>
</evidence>
<evidence type="ECO:0000256" key="8">
    <source>
        <dbReference type="SAM" id="Phobius"/>
    </source>
</evidence>
<accession>A0ABV0VHY3</accession>
<keyword evidence="5" id="KW-0539">Nucleus</keyword>
<proteinExistence type="inferred from homology"/>
<feature type="transmembrane region" description="Helical" evidence="8">
    <location>
        <begin position="42"/>
        <end position="65"/>
    </location>
</feature>
<feature type="topological domain" description="Perinuclear space" evidence="7">
    <location>
        <begin position="66"/>
        <end position="94"/>
    </location>
</feature>